<protein>
    <recommendedName>
        <fullName evidence="2">Heterokaryon incompatibility domain-containing protein</fullName>
    </recommendedName>
</protein>
<evidence type="ECO:0000313" key="3">
    <source>
        <dbReference type="EMBL" id="KAG4425172.1"/>
    </source>
</evidence>
<evidence type="ECO:0000313" key="4">
    <source>
        <dbReference type="Proteomes" id="UP000664132"/>
    </source>
</evidence>
<dbReference type="AlphaFoldDB" id="A0A8H7WI23"/>
<dbReference type="EMBL" id="JAFJYH010000013">
    <property type="protein sequence ID" value="KAG4425172.1"/>
    <property type="molecule type" value="Genomic_DNA"/>
</dbReference>
<gene>
    <name evidence="3" type="ORF">IFR04_001739</name>
</gene>
<name>A0A8H7WI23_9HELO</name>
<proteinExistence type="predicted"/>
<dbReference type="Pfam" id="PF26639">
    <property type="entry name" value="Het-6_barrel"/>
    <property type="match status" value="1"/>
</dbReference>
<dbReference type="Proteomes" id="UP000664132">
    <property type="component" value="Unassembled WGS sequence"/>
</dbReference>
<comment type="caution">
    <text evidence="3">The sequence shown here is derived from an EMBL/GenBank/DDBJ whole genome shotgun (WGS) entry which is preliminary data.</text>
</comment>
<evidence type="ECO:0000256" key="1">
    <source>
        <dbReference type="SAM" id="MobiDB-lite"/>
    </source>
</evidence>
<dbReference type="InterPro" id="IPR010730">
    <property type="entry name" value="HET"/>
</dbReference>
<feature type="compositionally biased region" description="Basic and acidic residues" evidence="1">
    <location>
        <begin position="107"/>
        <end position="125"/>
    </location>
</feature>
<dbReference type="PANTHER" id="PTHR24148">
    <property type="entry name" value="ANKYRIN REPEAT DOMAIN-CONTAINING PROTEIN 39 HOMOLOG-RELATED"/>
    <property type="match status" value="1"/>
</dbReference>
<evidence type="ECO:0000259" key="2">
    <source>
        <dbReference type="Pfam" id="PF06985"/>
    </source>
</evidence>
<dbReference type="OrthoDB" id="2157530at2759"/>
<organism evidence="3 4">
    <name type="scientific">Cadophora malorum</name>
    <dbReference type="NCBI Taxonomy" id="108018"/>
    <lineage>
        <taxon>Eukaryota</taxon>
        <taxon>Fungi</taxon>
        <taxon>Dikarya</taxon>
        <taxon>Ascomycota</taxon>
        <taxon>Pezizomycotina</taxon>
        <taxon>Leotiomycetes</taxon>
        <taxon>Helotiales</taxon>
        <taxon>Ploettnerulaceae</taxon>
        <taxon>Cadophora</taxon>
    </lineage>
</organism>
<dbReference type="PANTHER" id="PTHR24148:SF64">
    <property type="entry name" value="HETEROKARYON INCOMPATIBILITY DOMAIN-CONTAINING PROTEIN"/>
    <property type="match status" value="1"/>
</dbReference>
<reference evidence="3" key="1">
    <citation type="submission" date="2021-02" db="EMBL/GenBank/DDBJ databases">
        <title>Genome sequence Cadophora malorum strain M34.</title>
        <authorList>
            <person name="Stefanovic E."/>
            <person name="Vu D."/>
            <person name="Scully C."/>
            <person name="Dijksterhuis J."/>
            <person name="Roader J."/>
            <person name="Houbraken J."/>
        </authorList>
    </citation>
    <scope>NUCLEOTIDE SEQUENCE</scope>
    <source>
        <strain evidence="3">M34</strain>
    </source>
</reference>
<dbReference type="Pfam" id="PF06985">
    <property type="entry name" value="HET"/>
    <property type="match status" value="1"/>
</dbReference>
<dbReference type="InterPro" id="IPR052895">
    <property type="entry name" value="HetReg/Transcr_Mod"/>
</dbReference>
<sequence length="886" mass="99865">MTDSSADFKSFPDMWDWDLGDDLGAPSLPSNFHDPKHDESTGEDPPSQYRGRNGRSIINFPSSSRGNPSIPERRARRGSWGIDAAPKTRLLWRHTVEDSEEPGFIETESRSPSRERAPRTDRWERKGSFGIDPVEIPVNRRRCCYGLGGQHTRACVYATPVKSADPFTQAAIRIAMMAEPGTKSIGLPGLAPYLYKRLPGPRSIRLVRVLGFGEDGWNKPMVKCTIEMHELDSIPSFQALSYTWASPMYEESEGSYSVQGGKDDALHREEIDLDGSSCAISGNLFSALTWLAETKMQDYIWADAICIDQGNMAEKAVQISLMGDIYSGANNVIVWLGHESSDLFDFSAARKTLSKALSNLEGQDEATVQNPLDPSFLKKLGIDSAEDWIEMWQKYFRFFQRRRWFRRAWIVQEVALATDLTFQCGEKTLSWKDIYALGLLLRDSGWRHSLAEGMNSNPRGGIGDEADRLLEYRDQVLNGGPKDPKFANLFAAANGASSELELWFSYLQYMIQEIRRYQASNMKDKIYAVLGLVKGFLPKDSAEHITPDYSLPLEDIYTSVTMSILIELPILSCLSYIGGRPSGLTGLSIPSWVPDYRAALGRVPLIHLGNHTGFNASNITPTAPAFRRFRGHVLELLSRLVDTVLDYSIPLSDMRSTCYVVRCIDMCLKLPKIYRTGEDRVEVLWRTLIADTTERPPIQHPAPAEYSDHFHDWMLTLMVRWFVDWEHQPKSREAQMDTIEQLSKDSSCSALPTRAELEDSFRLALEAMGSNRSDKPSLYRPLSEVKERNKIMQQFVSPHVRSSKGFYLFDRAAKDVRSSRRLFRSTNGYLGLAPVDVEYGDALYILDGARVPFLLRGNTLVGEAYVHGIMHGELSIGDDMTTVQIA</sequence>
<feature type="region of interest" description="Disordered" evidence="1">
    <location>
        <begin position="93"/>
        <end position="125"/>
    </location>
</feature>
<accession>A0A8H7WI23</accession>
<feature type="domain" description="Heterokaryon incompatibility" evidence="2">
    <location>
        <begin position="237"/>
        <end position="413"/>
    </location>
</feature>
<feature type="region of interest" description="Disordered" evidence="1">
    <location>
        <begin position="19"/>
        <end position="80"/>
    </location>
</feature>
<keyword evidence="4" id="KW-1185">Reference proteome</keyword>